<protein>
    <recommendedName>
        <fullName evidence="3">Polyketide cyclase</fullName>
    </recommendedName>
</protein>
<accession>A0A1Q8CGZ0</accession>
<keyword evidence="2" id="KW-1185">Reference proteome</keyword>
<dbReference type="RefSeq" id="WP_075128479.1">
    <property type="nucleotide sequence ID" value="NZ_MSIE01000053.1"/>
</dbReference>
<sequence>MRTIHVQTELPTNAEQVWRAMRHPVSFTYVIRGLIGIPALAGRTEPFQQDEVVTARLWLFHAVPAWRHRIHLVEVDPRTRTMRSRERGGLITTWNHTLRVESLGERRCRYSDIVEIGAGRITPLVANIALLLYRYRQRRWRRLVRHGLLPAAP</sequence>
<comment type="caution">
    <text evidence="1">The sequence shown here is derived from an EMBL/GenBank/DDBJ whole genome shotgun (WGS) entry which is preliminary data.</text>
</comment>
<dbReference type="AlphaFoldDB" id="A0A1Q8CGZ0"/>
<evidence type="ECO:0008006" key="3">
    <source>
        <dbReference type="Google" id="ProtNLM"/>
    </source>
</evidence>
<organism evidence="1 2">
    <name type="scientific">Actinophytocola xanthii</name>
    <dbReference type="NCBI Taxonomy" id="1912961"/>
    <lineage>
        <taxon>Bacteria</taxon>
        <taxon>Bacillati</taxon>
        <taxon>Actinomycetota</taxon>
        <taxon>Actinomycetes</taxon>
        <taxon>Pseudonocardiales</taxon>
        <taxon>Pseudonocardiaceae</taxon>
    </lineage>
</organism>
<dbReference type="Proteomes" id="UP000185596">
    <property type="component" value="Unassembled WGS sequence"/>
</dbReference>
<dbReference type="EMBL" id="MSIE01000053">
    <property type="protein sequence ID" value="OLF13603.1"/>
    <property type="molecule type" value="Genomic_DNA"/>
</dbReference>
<dbReference type="InterPro" id="IPR023393">
    <property type="entry name" value="START-like_dom_sf"/>
</dbReference>
<proteinExistence type="predicted"/>
<dbReference type="Gene3D" id="3.30.530.20">
    <property type="match status" value="1"/>
</dbReference>
<name>A0A1Q8CGZ0_9PSEU</name>
<gene>
    <name evidence="1" type="ORF">BU204_26535</name>
</gene>
<dbReference type="OrthoDB" id="4742762at2"/>
<evidence type="ECO:0000313" key="1">
    <source>
        <dbReference type="EMBL" id="OLF13603.1"/>
    </source>
</evidence>
<reference evidence="1 2" key="1">
    <citation type="submission" date="2016-12" db="EMBL/GenBank/DDBJ databases">
        <title>The draft genome sequence of Actinophytocola sp. 11-183.</title>
        <authorList>
            <person name="Wang W."/>
            <person name="Yuan L."/>
        </authorList>
    </citation>
    <scope>NUCLEOTIDE SEQUENCE [LARGE SCALE GENOMIC DNA]</scope>
    <source>
        <strain evidence="1 2">11-183</strain>
    </source>
</reference>
<dbReference type="SUPFAM" id="SSF55961">
    <property type="entry name" value="Bet v1-like"/>
    <property type="match status" value="1"/>
</dbReference>
<evidence type="ECO:0000313" key="2">
    <source>
        <dbReference type="Proteomes" id="UP000185596"/>
    </source>
</evidence>
<dbReference type="STRING" id="1912961.BU204_26535"/>